<dbReference type="PROSITE" id="PS51803">
    <property type="entry name" value="ZF_C2HC_RNF"/>
    <property type="match status" value="1"/>
</dbReference>
<dbReference type="PANTHER" id="PTHR46016:SF3">
    <property type="entry name" value="E3 UBIQUITIN-PROTEIN LIGASE RNF114"/>
    <property type="match status" value="1"/>
</dbReference>
<comment type="catalytic activity">
    <reaction evidence="1">
        <text>S-ubiquitinyl-[E2 ubiquitin-conjugating enzyme]-L-cysteine + [acceptor protein]-L-lysine = [E2 ubiquitin-conjugating enzyme]-L-cysteine + N(6)-ubiquitinyl-[acceptor protein]-L-lysine.</text>
        <dbReference type="EC" id="2.3.2.27"/>
    </reaction>
</comment>
<dbReference type="SUPFAM" id="SSF57850">
    <property type="entry name" value="RING/U-box"/>
    <property type="match status" value="1"/>
</dbReference>
<dbReference type="GO" id="GO:0016874">
    <property type="term" value="F:ligase activity"/>
    <property type="evidence" value="ECO:0007669"/>
    <property type="project" value="UniProtKB-KW"/>
</dbReference>
<evidence type="ECO:0000259" key="11">
    <source>
        <dbReference type="PROSITE" id="PS51803"/>
    </source>
</evidence>
<keyword evidence="6 9" id="KW-0863">Zinc-finger</keyword>
<dbReference type="EC" id="2.3.2.27" evidence="3"/>
<comment type="pathway">
    <text evidence="2">Protein modification; protein ubiquitination.</text>
</comment>
<dbReference type="Pfam" id="PF13923">
    <property type="entry name" value="zf-C3HC4_2"/>
    <property type="match status" value="1"/>
</dbReference>
<evidence type="ECO:0000256" key="7">
    <source>
        <dbReference type="ARBA" id="ARBA00022786"/>
    </source>
</evidence>
<gene>
    <name evidence="12" type="ORF">PECUL_23A056269</name>
</gene>
<evidence type="ECO:0000313" key="12">
    <source>
        <dbReference type="EMBL" id="CAH2303272.1"/>
    </source>
</evidence>
<name>A0AAD1SKL2_PELCU</name>
<dbReference type="GO" id="GO:0000209">
    <property type="term" value="P:protein polyubiquitination"/>
    <property type="evidence" value="ECO:0007669"/>
    <property type="project" value="TreeGrafter"/>
</dbReference>
<evidence type="ECO:0000256" key="8">
    <source>
        <dbReference type="ARBA" id="ARBA00022833"/>
    </source>
</evidence>
<keyword evidence="13" id="KW-1185">Reference proteome</keyword>
<dbReference type="PANTHER" id="PTHR46016">
    <property type="entry name" value="ZINC FINGER, RING/FYVE/PHD-TYPE"/>
    <property type="match status" value="1"/>
</dbReference>
<dbReference type="GO" id="GO:0061630">
    <property type="term" value="F:ubiquitin protein ligase activity"/>
    <property type="evidence" value="ECO:0007669"/>
    <property type="project" value="UniProtKB-EC"/>
</dbReference>
<dbReference type="InterPro" id="IPR001841">
    <property type="entry name" value="Znf_RING"/>
</dbReference>
<dbReference type="Pfam" id="PF05605">
    <property type="entry name" value="zf-Di19"/>
    <property type="match status" value="1"/>
</dbReference>
<dbReference type="InterPro" id="IPR034734">
    <property type="entry name" value="ZF_C2HC_RNF"/>
</dbReference>
<protein>
    <recommendedName>
        <fullName evidence="3">RING-type E3 ubiquitin transferase</fullName>
        <ecNumber evidence="3">2.3.2.27</ecNumber>
    </recommendedName>
</protein>
<dbReference type="InterPro" id="IPR013083">
    <property type="entry name" value="Znf_RING/FYVE/PHD"/>
</dbReference>
<keyword evidence="5" id="KW-0479">Metal-binding</keyword>
<keyword evidence="4" id="KW-0808">Transferase</keyword>
<accession>A0AAD1SKL2</accession>
<dbReference type="GO" id="GO:0006511">
    <property type="term" value="P:ubiquitin-dependent protein catabolic process"/>
    <property type="evidence" value="ECO:0007669"/>
    <property type="project" value="TreeGrafter"/>
</dbReference>
<dbReference type="AlphaFoldDB" id="A0AAD1SKL2"/>
<keyword evidence="8" id="KW-0862">Zinc</keyword>
<evidence type="ECO:0000256" key="5">
    <source>
        <dbReference type="ARBA" id="ARBA00022723"/>
    </source>
</evidence>
<dbReference type="Gene3D" id="3.30.40.10">
    <property type="entry name" value="Zinc/RING finger domain, C3HC4 (zinc finger)"/>
    <property type="match status" value="1"/>
</dbReference>
<dbReference type="EMBL" id="OW240917">
    <property type="protein sequence ID" value="CAH2303272.1"/>
    <property type="molecule type" value="Genomic_DNA"/>
</dbReference>
<feature type="domain" description="C2HC RNF-type" evidence="11">
    <location>
        <begin position="89"/>
        <end position="108"/>
    </location>
</feature>
<dbReference type="Proteomes" id="UP001295444">
    <property type="component" value="Chromosome 06"/>
</dbReference>
<dbReference type="InterPro" id="IPR017907">
    <property type="entry name" value="Znf_RING_CS"/>
</dbReference>
<dbReference type="InterPro" id="IPR051438">
    <property type="entry name" value="RNF_E3_ubiq-protein_ligase"/>
</dbReference>
<organism evidence="12 13">
    <name type="scientific">Pelobates cultripes</name>
    <name type="common">Western spadefoot toad</name>
    <dbReference type="NCBI Taxonomy" id="61616"/>
    <lineage>
        <taxon>Eukaryota</taxon>
        <taxon>Metazoa</taxon>
        <taxon>Chordata</taxon>
        <taxon>Craniata</taxon>
        <taxon>Vertebrata</taxon>
        <taxon>Euteleostomi</taxon>
        <taxon>Amphibia</taxon>
        <taxon>Batrachia</taxon>
        <taxon>Anura</taxon>
        <taxon>Pelobatoidea</taxon>
        <taxon>Pelobatidae</taxon>
        <taxon>Pelobates</taxon>
    </lineage>
</organism>
<dbReference type="Pfam" id="PF18574">
    <property type="entry name" value="zf_C2HC_14"/>
    <property type="match status" value="1"/>
</dbReference>
<dbReference type="InterPro" id="IPR008598">
    <property type="entry name" value="Di19_Zn-bd"/>
</dbReference>
<evidence type="ECO:0000256" key="9">
    <source>
        <dbReference type="PROSITE-ProRule" id="PRU00175"/>
    </source>
</evidence>
<evidence type="ECO:0000256" key="3">
    <source>
        <dbReference type="ARBA" id="ARBA00012483"/>
    </source>
</evidence>
<proteinExistence type="predicted"/>
<dbReference type="SMART" id="SM00184">
    <property type="entry name" value="RING"/>
    <property type="match status" value="1"/>
</dbReference>
<keyword evidence="12" id="KW-0436">Ligase</keyword>
<dbReference type="PROSITE" id="PS50089">
    <property type="entry name" value="ZF_RING_2"/>
    <property type="match status" value="1"/>
</dbReference>
<evidence type="ECO:0000256" key="2">
    <source>
        <dbReference type="ARBA" id="ARBA00004906"/>
    </source>
</evidence>
<evidence type="ECO:0000256" key="6">
    <source>
        <dbReference type="ARBA" id="ARBA00022771"/>
    </source>
</evidence>
<keyword evidence="7" id="KW-0833">Ubl conjugation pathway</keyword>
<evidence type="ECO:0000259" key="10">
    <source>
        <dbReference type="PROSITE" id="PS50089"/>
    </source>
</evidence>
<evidence type="ECO:0000256" key="4">
    <source>
        <dbReference type="ARBA" id="ARBA00022679"/>
    </source>
</evidence>
<dbReference type="GO" id="GO:0008270">
    <property type="term" value="F:zinc ion binding"/>
    <property type="evidence" value="ECO:0007669"/>
    <property type="project" value="UniProtKB-KW"/>
</dbReference>
<evidence type="ECO:0000256" key="1">
    <source>
        <dbReference type="ARBA" id="ARBA00000900"/>
    </source>
</evidence>
<reference evidence="12" key="1">
    <citation type="submission" date="2022-03" db="EMBL/GenBank/DDBJ databases">
        <authorList>
            <person name="Alioto T."/>
            <person name="Alioto T."/>
            <person name="Gomez Garrido J."/>
        </authorList>
    </citation>
    <scope>NUCLEOTIDE SEQUENCE</scope>
</reference>
<feature type="domain" description="RING-type" evidence="10">
    <location>
        <begin position="27"/>
        <end position="66"/>
    </location>
</feature>
<sequence length="226" mass="26048">MAGEQHQQRWQGAGAARDIDPMDRFMCPICLEVLETPIRVKCGHVFCSTCLHQCMKQKNPLCGVCRCPLIPGRKEAELERQMETTETSCKGCSRKMFISQLRAHAATCSKYENYVMEGIKSVTKEQPPNAKNVPNRFTFVCPYCKEHNLDQDGLVDHCRKYHFSDPTPVVCPICASMPWGDPNYRSANFMEHVHRRHRFSYDTFVDYNTDEESMMHDALVRSLMDN</sequence>
<evidence type="ECO:0000313" key="13">
    <source>
        <dbReference type="Proteomes" id="UP001295444"/>
    </source>
</evidence>
<dbReference type="PROSITE" id="PS00518">
    <property type="entry name" value="ZF_RING_1"/>
    <property type="match status" value="1"/>
</dbReference>